<sequence length="148" mass="15304">MHRSSSTVSRPVTGRGPVSGAAVAVAVVFLALGVLGFIPDVTSRYDDLGLAGQHSGARLFGVFEVSVLHNLVHLVSGVAGLALARTATGARTFLIGGGAVYLVLWVYGLAIEQDSAANFLPVNDADNWLHLGLGIAMIGLGVLASRRR</sequence>
<feature type="transmembrane region" description="Helical" evidence="1">
    <location>
        <begin position="59"/>
        <end position="83"/>
    </location>
</feature>
<organism evidence="2 3">
    <name type="scientific">Plantactinospora soyae</name>
    <dbReference type="NCBI Taxonomy" id="1544732"/>
    <lineage>
        <taxon>Bacteria</taxon>
        <taxon>Bacillati</taxon>
        <taxon>Actinomycetota</taxon>
        <taxon>Actinomycetes</taxon>
        <taxon>Micromonosporales</taxon>
        <taxon>Micromonosporaceae</taxon>
        <taxon>Plantactinospora</taxon>
    </lineage>
</organism>
<keyword evidence="3" id="KW-1185">Reference proteome</keyword>
<evidence type="ECO:0000256" key="1">
    <source>
        <dbReference type="SAM" id="Phobius"/>
    </source>
</evidence>
<evidence type="ECO:0000313" key="3">
    <source>
        <dbReference type="Proteomes" id="UP000649753"/>
    </source>
</evidence>
<comment type="caution">
    <text evidence="2">The sequence shown here is derived from an EMBL/GenBank/DDBJ whole genome shotgun (WGS) entry which is preliminary data.</text>
</comment>
<dbReference type="AlphaFoldDB" id="A0A927R0I0"/>
<protein>
    <recommendedName>
        <fullName evidence="4">DUF4383 domain-containing protein</fullName>
    </recommendedName>
</protein>
<evidence type="ECO:0000313" key="2">
    <source>
        <dbReference type="EMBL" id="MBE1490232.1"/>
    </source>
</evidence>
<dbReference type="EMBL" id="JADBEB010000001">
    <property type="protein sequence ID" value="MBE1490232.1"/>
    <property type="molecule type" value="Genomic_DNA"/>
</dbReference>
<feature type="transmembrane region" description="Helical" evidence="1">
    <location>
        <begin position="21"/>
        <end position="39"/>
    </location>
</feature>
<keyword evidence="1" id="KW-0472">Membrane</keyword>
<name>A0A927R0I0_9ACTN</name>
<gene>
    <name evidence="2" type="ORF">H4W31_005870</name>
</gene>
<dbReference type="RefSeq" id="WP_192769559.1">
    <property type="nucleotide sequence ID" value="NZ_JADBEB010000001.1"/>
</dbReference>
<dbReference type="Proteomes" id="UP000649753">
    <property type="component" value="Unassembled WGS sequence"/>
</dbReference>
<keyword evidence="1" id="KW-1133">Transmembrane helix</keyword>
<accession>A0A927R0I0</accession>
<keyword evidence="1" id="KW-0812">Transmembrane</keyword>
<feature type="transmembrane region" description="Helical" evidence="1">
    <location>
        <begin position="90"/>
        <end position="108"/>
    </location>
</feature>
<dbReference type="Pfam" id="PF14325">
    <property type="entry name" value="DUF4383"/>
    <property type="match status" value="1"/>
</dbReference>
<evidence type="ECO:0008006" key="4">
    <source>
        <dbReference type="Google" id="ProtNLM"/>
    </source>
</evidence>
<reference evidence="2" key="1">
    <citation type="submission" date="2020-10" db="EMBL/GenBank/DDBJ databases">
        <title>Sequencing the genomes of 1000 actinobacteria strains.</title>
        <authorList>
            <person name="Klenk H.-P."/>
        </authorList>
    </citation>
    <scope>NUCLEOTIDE SEQUENCE</scope>
    <source>
        <strain evidence="2">DSM 46832</strain>
    </source>
</reference>
<proteinExistence type="predicted"/>
<feature type="transmembrane region" description="Helical" evidence="1">
    <location>
        <begin position="128"/>
        <end position="145"/>
    </location>
</feature>